<evidence type="ECO:0000259" key="1">
    <source>
        <dbReference type="SMART" id="SM00256"/>
    </source>
</evidence>
<evidence type="ECO:0000313" key="2">
    <source>
        <dbReference type="EMBL" id="SPC72624.1"/>
    </source>
</evidence>
<proteinExistence type="predicted"/>
<gene>
    <name evidence="2" type="ORF">FSB_LOCUS506</name>
</gene>
<reference evidence="2" key="1">
    <citation type="submission" date="2018-02" db="EMBL/GenBank/DDBJ databases">
        <authorList>
            <person name="Cohen D.B."/>
            <person name="Kent A.D."/>
        </authorList>
    </citation>
    <scope>NUCLEOTIDE SEQUENCE</scope>
</reference>
<dbReference type="Pfam" id="PF00646">
    <property type="entry name" value="F-box"/>
    <property type="match status" value="1"/>
</dbReference>
<organism evidence="2">
    <name type="scientific">Fagus sylvatica</name>
    <name type="common">Beechnut</name>
    <dbReference type="NCBI Taxonomy" id="28930"/>
    <lineage>
        <taxon>Eukaryota</taxon>
        <taxon>Viridiplantae</taxon>
        <taxon>Streptophyta</taxon>
        <taxon>Embryophyta</taxon>
        <taxon>Tracheophyta</taxon>
        <taxon>Spermatophyta</taxon>
        <taxon>Magnoliopsida</taxon>
        <taxon>eudicotyledons</taxon>
        <taxon>Gunneridae</taxon>
        <taxon>Pentapetalae</taxon>
        <taxon>rosids</taxon>
        <taxon>fabids</taxon>
        <taxon>Fagales</taxon>
        <taxon>Fagaceae</taxon>
        <taxon>Fagus</taxon>
    </lineage>
</organism>
<dbReference type="EMBL" id="OIVN01000015">
    <property type="protein sequence ID" value="SPC72624.1"/>
    <property type="molecule type" value="Genomic_DNA"/>
</dbReference>
<protein>
    <recommendedName>
        <fullName evidence="1">F-box domain-containing protein</fullName>
    </recommendedName>
</protein>
<dbReference type="AlphaFoldDB" id="A0A2N9EDB6"/>
<feature type="domain" description="F-box" evidence="1">
    <location>
        <begin position="43"/>
        <end position="83"/>
    </location>
</feature>
<name>A0A2N9EDB6_FAGSY</name>
<dbReference type="Gene3D" id="1.20.1280.50">
    <property type="match status" value="1"/>
</dbReference>
<dbReference type="InterPro" id="IPR036047">
    <property type="entry name" value="F-box-like_dom_sf"/>
</dbReference>
<dbReference type="InterPro" id="IPR005174">
    <property type="entry name" value="KIB1-4_b-propeller"/>
</dbReference>
<dbReference type="Pfam" id="PF03478">
    <property type="entry name" value="Beta-prop_KIB1-4"/>
    <property type="match status" value="1"/>
</dbReference>
<dbReference type="SMART" id="SM00256">
    <property type="entry name" value="FBOX"/>
    <property type="match status" value="1"/>
</dbReference>
<sequence length="371" mass="43170">MAAKKRVLNVEKKLMPMSMTVCKKRKRDFKQKGHEETRTWSNLPNDILSEIMEKVCVFDRLQCQAVCKGWLNPHHRIEHEHEHVEVFPWLMTYKWDKISEDQVKSDCKLYRPFCENKGPFIVEDGITNMGRENFVGARACASKFGWVLFCKEKECGKGTSFFLFAPFSKEIINLPNLDSNFDVASFSHSPNSPDCVFFVMHQSSRNTAITINICGFSDQSWQTHVFEIDKILGPIRSVVYNDGNFYCLFGLKTLATFSTIHKEFRLLTKVRPFDLFHSEIPHLLHSNGEVLVVYFDLFRRDSFRIFKFDWSKKTWVLKRSLKNQTLFLGCNSFTVPAAGKAIQLANKVFYNHNAFSNILSYDFKNHATKYA</sequence>
<dbReference type="PANTHER" id="PTHR33127:SF5">
    <property type="entry name" value="TRANSMEMBRANE PROTEIN"/>
    <property type="match status" value="1"/>
</dbReference>
<dbReference type="SUPFAM" id="SSF81383">
    <property type="entry name" value="F-box domain"/>
    <property type="match status" value="1"/>
</dbReference>
<dbReference type="PANTHER" id="PTHR33127">
    <property type="entry name" value="TRANSMEMBRANE PROTEIN"/>
    <property type="match status" value="1"/>
</dbReference>
<accession>A0A2N9EDB6</accession>
<dbReference type="InterPro" id="IPR001810">
    <property type="entry name" value="F-box_dom"/>
</dbReference>